<feature type="region of interest" description="Disordered" evidence="1">
    <location>
        <begin position="633"/>
        <end position="670"/>
    </location>
</feature>
<dbReference type="AlphaFoldDB" id="A0A8S3U944"/>
<dbReference type="GO" id="GO:0004190">
    <property type="term" value="F:aspartic-type endopeptidase activity"/>
    <property type="evidence" value="ECO:0007669"/>
    <property type="project" value="InterPro"/>
</dbReference>
<dbReference type="SUPFAM" id="SSF50630">
    <property type="entry name" value="Acid proteases"/>
    <property type="match status" value="1"/>
</dbReference>
<reference evidence="2" key="1">
    <citation type="submission" date="2021-03" db="EMBL/GenBank/DDBJ databases">
        <authorList>
            <person name="Bekaert M."/>
        </authorList>
    </citation>
    <scope>NUCLEOTIDE SEQUENCE</scope>
</reference>
<dbReference type="EMBL" id="CAJPWZ010002690">
    <property type="protein sequence ID" value="CAG2243080.1"/>
    <property type="molecule type" value="Genomic_DNA"/>
</dbReference>
<dbReference type="PROSITE" id="PS00141">
    <property type="entry name" value="ASP_PROTEASE"/>
    <property type="match status" value="1"/>
</dbReference>
<dbReference type="CDD" id="cd00303">
    <property type="entry name" value="retropepsin_like"/>
    <property type="match status" value="1"/>
</dbReference>
<sequence>MERLIEKYDYANCTAENKFTFEAELKNLNKDELAEKLILSDLKNIINVFIKKICVPEYAVKISRDSAGRCMTIGTCQCICRIAEKSIENGRIPQSDCHDCLFDLYLAIIRAGPGTSHYEVLEKIEKTAEMKEFLKNLKGEKLEEMASALKDQKHIKEDIDMESYTRLMNSYMTRIPNAFAKGRDDARDSEVWDVFLDLYLFYLLHTGDVPDELHEGMNSCASTFSNLYDRNPYKGYSDLKVIGQHMQKISTFITSPVFPRGSQLKQVKKYVDNFTSMEGDQIEALWPDLMTLLKSISLSPKAEEIGDEKYWFPLIKAMWLVPTKEMQHNVKTILKDTKFKRMWNWKENIHQAKEMIANVEKVDLPTEGDEWEQRNSNSKCGDAVKELIKMLKIQKLEHHIMPDIGRMSMTHMEKGTVLSNSMVTQYSGEIDFQKCTEVIPEIAMHLEPLIKNVDYPWSDGWCSGNCIELFKCFIEPYKSSEEIPNEVNQVVVRILEFCMEDDREMIHIEDGRQTIWGVLIQLSIMFIAKGLMKFRHAEEEFLRSACKNNMQIVGNLCPEVCADFFGPLLDWYIEEPSMDLMQIFHRIIEINPDALKNRMDEFLDACKEDKGTYMMQIQVFYGLSNKHPETDGTFGKRMRSTSEGKLFPPGGHTARSPRRPSISASRIRSRSRSRVNKCMNVNKDFCVENMTLYTGENDVITSSENDSGTDSFISSDSKFLYLTVRFDSLKVSALVDTGSSVNIISEQLYDSLPYSKKSDFNADVRESIVLANSQKIEVVGTAYVQMNISRANHRVFTYILKMSSHPIILGTNYLIANKMVIDFSEMSAVPKTSNVYCTKRTTILPHTETIIWGKVPSNIYYGKQGICTSSKYIVSRGLVISKGVVSVSKGRLIPIKILNPNSCSIDLYKGKTLAMFDEITSEHSLLPFNDTTDHCVQNVNLINDTNSVNSKK</sequence>
<dbReference type="OrthoDB" id="6078042at2759"/>
<dbReference type="InterPro" id="IPR021109">
    <property type="entry name" value="Peptidase_aspartic_dom_sf"/>
</dbReference>
<protein>
    <submittedName>
        <fullName evidence="2">Uncharacterized protein</fullName>
    </submittedName>
</protein>
<dbReference type="GO" id="GO:0006508">
    <property type="term" value="P:proteolysis"/>
    <property type="evidence" value="ECO:0007669"/>
    <property type="project" value="InterPro"/>
</dbReference>
<name>A0A8S3U944_MYTED</name>
<proteinExistence type="predicted"/>
<comment type="caution">
    <text evidence="2">The sequence shown here is derived from an EMBL/GenBank/DDBJ whole genome shotgun (WGS) entry which is preliminary data.</text>
</comment>
<evidence type="ECO:0000313" key="3">
    <source>
        <dbReference type="Proteomes" id="UP000683360"/>
    </source>
</evidence>
<evidence type="ECO:0000256" key="1">
    <source>
        <dbReference type="SAM" id="MobiDB-lite"/>
    </source>
</evidence>
<dbReference type="InterPro" id="IPR001969">
    <property type="entry name" value="Aspartic_peptidase_AS"/>
</dbReference>
<keyword evidence="3" id="KW-1185">Reference proteome</keyword>
<organism evidence="2 3">
    <name type="scientific">Mytilus edulis</name>
    <name type="common">Blue mussel</name>
    <dbReference type="NCBI Taxonomy" id="6550"/>
    <lineage>
        <taxon>Eukaryota</taxon>
        <taxon>Metazoa</taxon>
        <taxon>Spiralia</taxon>
        <taxon>Lophotrochozoa</taxon>
        <taxon>Mollusca</taxon>
        <taxon>Bivalvia</taxon>
        <taxon>Autobranchia</taxon>
        <taxon>Pteriomorphia</taxon>
        <taxon>Mytilida</taxon>
        <taxon>Mytiloidea</taxon>
        <taxon>Mytilidae</taxon>
        <taxon>Mytilinae</taxon>
        <taxon>Mytilus</taxon>
    </lineage>
</organism>
<accession>A0A8S3U944</accession>
<gene>
    <name evidence="2" type="ORF">MEDL_55235</name>
</gene>
<dbReference type="Proteomes" id="UP000683360">
    <property type="component" value="Unassembled WGS sequence"/>
</dbReference>
<evidence type="ECO:0000313" key="2">
    <source>
        <dbReference type="EMBL" id="CAG2243080.1"/>
    </source>
</evidence>
<dbReference type="Gene3D" id="2.40.70.10">
    <property type="entry name" value="Acid Proteases"/>
    <property type="match status" value="1"/>
</dbReference>